<name>A0A843W975_COLES</name>
<evidence type="ECO:0000313" key="2">
    <source>
        <dbReference type="EMBL" id="MQM01425.1"/>
    </source>
</evidence>
<accession>A0A843W975</accession>
<feature type="region of interest" description="Disordered" evidence="1">
    <location>
        <begin position="1"/>
        <end position="76"/>
    </location>
</feature>
<dbReference type="AlphaFoldDB" id="A0A843W975"/>
<dbReference type="Proteomes" id="UP000652761">
    <property type="component" value="Unassembled WGS sequence"/>
</dbReference>
<organism evidence="2 3">
    <name type="scientific">Colocasia esculenta</name>
    <name type="common">Wild taro</name>
    <name type="synonym">Arum esculentum</name>
    <dbReference type="NCBI Taxonomy" id="4460"/>
    <lineage>
        <taxon>Eukaryota</taxon>
        <taxon>Viridiplantae</taxon>
        <taxon>Streptophyta</taxon>
        <taxon>Embryophyta</taxon>
        <taxon>Tracheophyta</taxon>
        <taxon>Spermatophyta</taxon>
        <taxon>Magnoliopsida</taxon>
        <taxon>Liliopsida</taxon>
        <taxon>Araceae</taxon>
        <taxon>Aroideae</taxon>
        <taxon>Colocasieae</taxon>
        <taxon>Colocasia</taxon>
    </lineage>
</organism>
<protein>
    <submittedName>
        <fullName evidence="2">Uncharacterized protein</fullName>
    </submittedName>
</protein>
<dbReference type="EMBL" id="NMUH01002675">
    <property type="protein sequence ID" value="MQM01425.1"/>
    <property type="molecule type" value="Genomic_DNA"/>
</dbReference>
<comment type="caution">
    <text evidence="2">The sequence shown here is derived from an EMBL/GenBank/DDBJ whole genome shotgun (WGS) entry which is preliminary data.</text>
</comment>
<proteinExistence type="predicted"/>
<keyword evidence="3" id="KW-1185">Reference proteome</keyword>
<feature type="compositionally biased region" description="Polar residues" evidence="1">
    <location>
        <begin position="9"/>
        <end position="39"/>
    </location>
</feature>
<sequence>MPGLASGEGLQQCSPSVSTSNISLSSYSPPNLGSAARNTSPRRHHSSTWSTSLRPSPEAEISTGFLPQATSRRKAP</sequence>
<reference evidence="2" key="1">
    <citation type="submission" date="2017-07" db="EMBL/GenBank/DDBJ databases">
        <title>Taro Niue Genome Assembly and Annotation.</title>
        <authorList>
            <person name="Atibalentja N."/>
            <person name="Keating K."/>
            <person name="Fields C.J."/>
        </authorList>
    </citation>
    <scope>NUCLEOTIDE SEQUENCE</scope>
    <source>
        <strain evidence="2">Niue_2</strain>
        <tissue evidence="2">Leaf</tissue>
    </source>
</reference>
<evidence type="ECO:0000256" key="1">
    <source>
        <dbReference type="SAM" id="MobiDB-lite"/>
    </source>
</evidence>
<gene>
    <name evidence="2" type="ORF">Taro_034181</name>
</gene>
<evidence type="ECO:0000313" key="3">
    <source>
        <dbReference type="Proteomes" id="UP000652761"/>
    </source>
</evidence>